<dbReference type="InterPro" id="IPR038475">
    <property type="entry name" value="RecG_C_sf"/>
</dbReference>
<evidence type="ECO:0000259" key="1">
    <source>
        <dbReference type="Pfam" id="PF08279"/>
    </source>
</evidence>
<proteinExistence type="predicted"/>
<reference evidence="3" key="1">
    <citation type="journal article" date="2019" name="Int. J. Syst. Evol. Microbiol.">
        <title>The Global Catalogue of Microorganisms (GCM) 10K type strain sequencing project: providing services to taxonomists for standard genome sequencing and annotation.</title>
        <authorList>
            <consortium name="The Broad Institute Genomics Platform"/>
            <consortium name="The Broad Institute Genome Sequencing Center for Infectious Disease"/>
            <person name="Wu L."/>
            <person name="Ma J."/>
        </authorList>
    </citation>
    <scope>NUCLEOTIDE SEQUENCE [LARGE SCALE GENOMIC DNA]</scope>
    <source>
        <strain evidence="3">CCUG 53762</strain>
    </source>
</reference>
<sequence>MSAPRNKELMRIYRDLELVEQLGSGIPRILKAYDKSCFKFFPNFIRMTFPKLTGGQAGGQAGGQIHKTILTERQKEVFELIKQSPDISRRQLALKLGINESAIQKHIDALKQKRAIVREGETTGFWKILTD</sequence>
<dbReference type="PANTHER" id="PTHR30595:SF6">
    <property type="entry name" value="SCHLAFEN ALBA-2 DOMAIN-CONTAINING PROTEIN"/>
    <property type="match status" value="1"/>
</dbReference>
<organism evidence="2 3">
    <name type="scientific">Pseudopedobacter beijingensis</name>
    <dbReference type="NCBI Taxonomy" id="1207056"/>
    <lineage>
        <taxon>Bacteria</taxon>
        <taxon>Pseudomonadati</taxon>
        <taxon>Bacteroidota</taxon>
        <taxon>Sphingobacteriia</taxon>
        <taxon>Sphingobacteriales</taxon>
        <taxon>Sphingobacteriaceae</taxon>
        <taxon>Pseudopedobacter</taxon>
    </lineage>
</organism>
<dbReference type="InterPro" id="IPR036390">
    <property type="entry name" value="WH_DNA-bd_sf"/>
</dbReference>
<dbReference type="RefSeq" id="WP_379661604.1">
    <property type="nucleotide sequence ID" value="NZ_JBHUDG010000003.1"/>
</dbReference>
<dbReference type="Gene3D" id="3.30.565.60">
    <property type="match status" value="1"/>
</dbReference>
<dbReference type="Gene3D" id="1.10.10.10">
    <property type="entry name" value="Winged helix-like DNA-binding domain superfamily/Winged helix DNA-binding domain"/>
    <property type="match status" value="1"/>
</dbReference>
<dbReference type="Pfam" id="PF08279">
    <property type="entry name" value="HTH_11"/>
    <property type="match status" value="1"/>
</dbReference>
<name>A0ABW4I865_9SPHI</name>
<keyword evidence="3" id="KW-1185">Reference proteome</keyword>
<evidence type="ECO:0000313" key="2">
    <source>
        <dbReference type="EMBL" id="MFD1628951.1"/>
    </source>
</evidence>
<comment type="caution">
    <text evidence="2">The sequence shown here is derived from an EMBL/GenBank/DDBJ whole genome shotgun (WGS) entry which is preliminary data.</text>
</comment>
<dbReference type="InterPro" id="IPR036388">
    <property type="entry name" value="WH-like_DNA-bd_sf"/>
</dbReference>
<dbReference type="PANTHER" id="PTHR30595">
    <property type="entry name" value="GLPR-RELATED TRANSCRIPTIONAL REPRESSOR"/>
    <property type="match status" value="1"/>
</dbReference>
<feature type="domain" description="Helix-turn-helix type 11" evidence="1">
    <location>
        <begin position="73"/>
        <end position="114"/>
    </location>
</feature>
<protein>
    <submittedName>
        <fullName evidence="2">HTH domain-containing protein</fullName>
    </submittedName>
</protein>
<evidence type="ECO:0000313" key="3">
    <source>
        <dbReference type="Proteomes" id="UP001597118"/>
    </source>
</evidence>
<dbReference type="SUPFAM" id="SSF46785">
    <property type="entry name" value="Winged helix' DNA-binding domain"/>
    <property type="match status" value="1"/>
</dbReference>
<dbReference type="EMBL" id="JBHUDG010000003">
    <property type="protein sequence ID" value="MFD1628951.1"/>
    <property type="molecule type" value="Genomic_DNA"/>
</dbReference>
<dbReference type="InterPro" id="IPR013196">
    <property type="entry name" value="HTH_11"/>
</dbReference>
<accession>A0ABW4I865</accession>
<dbReference type="Proteomes" id="UP001597118">
    <property type="component" value="Unassembled WGS sequence"/>
</dbReference>
<gene>
    <name evidence="2" type="ORF">ACFSAH_03635</name>
</gene>